<gene>
    <name evidence="3" type="ORF">EAS61_36765</name>
</gene>
<dbReference type="AlphaFoldDB" id="A0A4Q0Q8R3"/>
<feature type="transmembrane region" description="Helical" evidence="2">
    <location>
        <begin position="100"/>
        <end position="125"/>
    </location>
</feature>
<dbReference type="RefSeq" id="WP_128957094.1">
    <property type="nucleotide sequence ID" value="NZ_RKMK01000060.1"/>
</dbReference>
<keyword evidence="2" id="KW-0812">Transmembrane</keyword>
<reference evidence="3 4" key="1">
    <citation type="submission" date="2018-11" db="EMBL/GenBank/DDBJ databases">
        <title>Bradyrhizobium sp. nov., isolated from effective nodules of peanut in China.</title>
        <authorList>
            <person name="Li Y."/>
        </authorList>
    </citation>
    <scope>NUCLEOTIDE SEQUENCE [LARGE SCALE GENOMIC DNA]</scope>
    <source>
        <strain evidence="3 4">CCBAU 51770</strain>
    </source>
</reference>
<name>A0A4Q0Q8R3_9BRAD</name>
<proteinExistence type="predicted"/>
<dbReference type="EMBL" id="RKMK01000060">
    <property type="protein sequence ID" value="RXG85260.1"/>
    <property type="molecule type" value="Genomic_DNA"/>
</dbReference>
<sequence length="314" mass="32446">MASDNSAAVISLHQDPPKPKAMTGAERAKAYRDRKRKKASAGTVQPRKPAPAADVQSTVSPPDPLPSPNAVTPLSVTPAPGHVTPLPVTLSIPPVTPSRLNLASATLMGAAIALASVGVAINGWFARSLGSSDVAGWLFLALGMAADLIALGMPSCAANLWQRGHRGTALLGWSLWLVTFVFAVTAGLGFASTNVSDVTLTRASRVTSAVTAAQAALSDAMAARDRECKGGVGKFCREREAAVVDRRQVLEGAVAAVGLVADPQTDAAVKLVAWASLGALRPAPDDFAMLRLLLLALLPQIGGLLMMVARRSAR</sequence>
<keyword evidence="2" id="KW-0472">Membrane</keyword>
<evidence type="ECO:0000256" key="2">
    <source>
        <dbReference type="SAM" id="Phobius"/>
    </source>
</evidence>
<keyword evidence="2" id="KW-1133">Transmembrane helix</keyword>
<organism evidence="3 4">
    <name type="scientific">Bradyrhizobium zhanjiangense</name>
    <dbReference type="NCBI Taxonomy" id="1325107"/>
    <lineage>
        <taxon>Bacteria</taxon>
        <taxon>Pseudomonadati</taxon>
        <taxon>Pseudomonadota</taxon>
        <taxon>Alphaproteobacteria</taxon>
        <taxon>Hyphomicrobiales</taxon>
        <taxon>Nitrobacteraceae</taxon>
        <taxon>Bradyrhizobium</taxon>
    </lineage>
</organism>
<feature type="transmembrane region" description="Helical" evidence="2">
    <location>
        <begin position="170"/>
        <end position="191"/>
    </location>
</feature>
<comment type="caution">
    <text evidence="3">The sequence shown here is derived from an EMBL/GenBank/DDBJ whole genome shotgun (WGS) entry which is preliminary data.</text>
</comment>
<dbReference type="Proteomes" id="UP000290174">
    <property type="component" value="Unassembled WGS sequence"/>
</dbReference>
<feature type="region of interest" description="Disordered" evidence="1">
    <location>
        <begin position="1"/>
        <end position="78"/>
    </location>
</feature>
<protein>
    <submittedName>
        <fullName evidence="3">Uncharacterized protein</fullName>
    </submittedName>
</protein>
<evidence type="ECO:0000313" key="4">
    <source>
        <dbReference type="Proteomes" id="UP000290174"/>
    </source>
</evidence>
<accession>A0A4Q0Q8R3</accession>
<evidence type="ECO:0000256" key="1">
    <source>
        <dbReference type="SAM" id="MobiDB-lite"/>
    </source>
</evidence>
<feature type="transmembrane region" description="Helical" evidence="2">
    <location>
        <begin position="288"/>
        <end position="309"/>
    </location>
</feature>
<feature type="transmembrane region" description="Helical" evidence="2">
    <location>
        <begin position="137"/>
        <end position="158"/>
    </location>
</feature>
<evidence type="ECO:0000313" key="3">
    <source>
        <dbReference type="EMBL" id="RXG85260.1"/>
    </source>
</evidence>